<dbReference type="WBParaSite" id="PSU_v2.g21047.t1">
    <property type="protein sequence ID" value="PSU_v2.g21047.t1"/>
    <property type="gene ID" value="PSU_v2.g21047"/>
</dbReference>
<dbReference type="PANTHER" id="PTHR31424:SF3">
    <property type="entry name" value="RING-TYPE DOMAIN-CONTAINING PROTEIN"/>
    <property type="match status" value="1"/>
</dbReference>
<organism evidence="2 3">
    <name type="scientific">Panagrolaimus superbus</name>
    <dbReference type="NCBI Taxonomy" id="310955"/>
    <lineage>
        <taxon>Eukaryota</taxon>
        <taxon>Metazoa</taxon>
        <taxon>Ecdysozoa</taxon>
        <taxon>Nematoda</taxon>
        <taxon>Chromadorea</taxon>
        <taxon>Rhabditida</taxon>
        <taxon>Tylenchina</taxon>
        <taxon>Panagrolaimomorpha</taxon>
        <taxon>Panagrolaimoidea</taxon>
        <taxon>Panagrolaimidae</taxon>
        <taxon>Panagrolaimus</taxon>
    </lineage>
</organism>
<evidence type="ECO:0000313" key="3">
    <source>
        <dbReference type="WBParaSite" id="PSU_v2.g21047.t1"/>
    </source>
</evidence>
<dbReference type="AlphaFoldDB" id="A0A914YL18"/>
<dbReference type="Proteomes" id="UP000887577">
    <property type="component" value="Unplaced"/>
</dbReference>
<keyword evidence="1" id="KW-0175">Coiled coil</keyword>
<evidence type="ECO:0000256" key="1">
    <source>
        <dbReference type="SAM" id="Coils"/>
    </source>
</evidence>
<evidence type="ECO:0000313" key="2">
    <source>
        <dbReference type="Proteomes" id="UP000887577"/>
    </source>
</evidence>
<feature type="coiled-coil region" evidence="1">
    <location>
        <begin position="194"/>
        <end position="221"/>
    </location>
</feature>
<accession>A0A914YL18</accession>
<proteinExistence type="predicted"/>
<keyword evidence="2" id="KW-1185">Reference proteome</keyword>
<dbReference type="PANTHER" id="PTHR31424">
    <property type="entry name" value="PROTEIN CBG23806"/>
    <property type="match status" value="1"/>
</dbReference>
<name>A0A914YL18_9BILA</name>
<dbReference type="Pfam" id="PF06918">
    <property type="entry name" value="DUF1280"/>
    <property type="match status" value="1"/>
</dbReference>
<dbReference type="InterPro" id="IPR009689">
    <property type="entry name" value="DUF1280"/>
</dbReference>
<protein>
    <submittedName>
        <fullName evidence="3">Uncharacterized protein</fullName>
    </submittedName>
</protein>
<reference evidence="3" key="1">
    <citation type="submission" date="2022-11" db="UniProtKB">
        <authorList>
            <consortium name="WormBaseParasite"/>
        </authorList>
    </citation>
    <scope>IDENTIFICATION</scope>
</reference>
<sequence length="333" mass="37776">MVTFLKELIKKFVTYLRIQVIVSRHTIRKELQKLQKEYGDATEFKVGEKLGLYFKPKPCIISRIKWKNQLFTKYQIVLSGDCGGNITKFCLFLPNATLSQSPFNISILGYFAGGDDYSNLKELLNYIGDDLEEISKNGIVIDGETVEIEFQQNLSLAVGDLKFIPTLMGLQGGSADCFCPWCYISRKDVESEGFRAEKRTLDELLLKAEQCEAELKTCKKSKTAGVRKKYGSVKGKPLIKFIKPEHFVPPPLHLLTELVNSSIKYVTNILKNKTLQDAIQQLNLNIHYPSQTLNGNESRKLLEKIRKLEVILEEPGLELFLAAADVEQYAQIV</sequence>